<evidence type="ECO:0000256" key="3">
    <source>
        <dbReference type="ARBA" id="ARBA00022837"/>
    </source>
</evidence>
<dbReference type="InterPro" id="IPR011992">
    <property type="entry name" value="EF-hand-dom_pair"/>
</dbReference>
<keyword evidence="3" id="KW-0106">Calcium</keyword>
<dbReference type="GO" id="GO:0005509">
    <property type="term" value="F:calcium ion binding"/>
    <property type="evidence" value="ECO:0007669"/>
    <property type="project" value="InterPro"/>
</dbReference>
<comment type="caution">
    <text evidence="6">The sequence shown here is derived from an EMBL/GenBank/DDBJ whole genome shotgun (WGS) entry which is preliminary data.</text>
</comment>
<feature type="domain" description="EF-hand" evidence="5">
    <location>
        <begin position="84"/>
        <end position="119"/>
    </location>
</feature>
<feature type="region of interest" description="Disordered" evidence="4">
    <location>
        <begin position="193"/>
        <end position="215"/>
    </location>
</feature>
<feature type="compositionally biased region" description="Polar residues" evidence="4">
    <location>
        <begin position="1"/>
        <end position="17"/>
    </location>
</feature>
<evidence type="ECO:0000313" key="7">
    <source>
        <dbReference type="Proteomes" id="UP001347796"/>
    </source>
</evidence>
<feature type="domain" description="EF-hand" evidence="5">
    <location>
        <begin position="126"/>
        <end position="161"/>
    </location>
</feature>
<gene>
    <name evidence="6" type="ORF">SNE40_007124</name>
</gene>
<feature type="domain" description="EF-hand" evidence="5">
    <location>
        <begin position="48"/>
        <end position="83"/>
    </location>
</feature>
<dbReference type="EMBL" id="JAZGQO010000006">
    <property type="protein sequence ID" value="KAK6184712.1"/>
    <property type="molecule type" value="Genomic_DNA"/>
</dbReference>
<organism evidence="6 7">
    <name type="scientific">Patella caerulea</name>
    <name type="common">Rayed Mediterranean limpet</name>
    <dbReference type="NCBI Taxonomy" id="87958"/>
    <lineage>
        <taxon>Eukaryota</taxon>
        <taxon>Metazoa</taxon>
        <taxon>Spiralia</taxon>
        <taxon>Lophotrochozoa</taxon>
        <taxon>Mollusca</taxon>
        <taxon>Gastropoda</taxon>
        <taxon>Patellogastropoda</taxon>
        <taxon>Patelloidea</taxon>
        <taxon>Patellidae</taxon>
        <taxon>Patella</taxon>
    </lineage>
</organism>
<dbReference type="SMART" id="SM00054">
    <property type="entry name" value="EFh"/>
    <property type="match status" value="4"/>
</dbReference>
<protein>
    <recommendedName>
        <fullName evidence="5">EF-hand domain-containing protein</fullName>
    </recommendedName>
</protein>
<dbReference type="SUPFAM" id="SSF47473">
    <property type="entry name" value="EF-hand"/>
    <property type="match status" value="1"/>
</dbReference>
<keyword evidence="7" id="KW-1185">Reference proteome</keyword>
<dbReference type="PANTHER" id="PTHR23048:SF0">
    <property type="entry name" value="CALMODULIN LIKE 3"/>
    <property type="match status" value="1"/>
</dbReference>
<dbReference type="FunFam" id="1.10.238.10:FF:000181">
    <property type="entry name" value="CALML5 isoform 1"/>
    <property type="match status" value="1"/>
</dbReference>
<dbReference type="AlphaFoldDB" id="A0AAN8JT80"/>
<dbReference type="Gene3D" id="1.10.238.10">
    <property type="entry name" value="EF-hand"/>
    <property type="match status" value="3"/>
</dbReference>
<name>A0AAN8JT80_PATCE</name>
<keyword evidence="2" id="KW-0677">Repeat</keyword>
<evidence type="ECO:0000256" key="1">
    <source>
        <dbReference type="ARBA" id="ARBA00022723"/>
    </source>
</evidence>
<dbReference type="PROSITE" id="PS00018">
    <property type="entry name" value="EF_HAND_1"/>
    <property type="match status" value="2"/>
</dbReference>
<feature type="region of interest" description="Disordered" evidence="4">
    <location>
        <begin position="1"/>
        <end position="24"/>
    </location>
</feature>
<feature type="domain" description="EF-hand" evidence="5">
    <location>
        <begin position="162"/>
        <end position="197"/>
    </location>
</feature>
<dbReference type="PANTHER" id="PTHR23048">
    <property type="entry name" value="MYOSIN LIGHT CHAIN 1, 3"/>
    <property type="match status" value="1"/>
</dbReference>
<dbReference type="Proteomes" id="UP001347796">
    <property type="component" value="Unassembled WGS sequence"/>
</dbReference>
<dbReference type="InterPro" id="IPR018247">
    <property type="entry name" value="EF_Hand_1_Ca_BS"/>
</dbReference>
<keyword evidence="1" id="KW-0479">Metal-binding</keyword>
<reference evidence="6 7" key="1">
    <citation type="submission" date="2024-01" db="EMBL/GenBank/DDBJ databases">
        <title>The genome of the rayed Mediterranean limpet Patella caerulea (Linnaeus, 1758).</title>
        <authorList>
            <person name="Anh-Thu Weber A."/>
            <person name="Halstead-Nussloch G."/>
        </authorList>
    </citation>
    <scope>NUCLEOTIDE SEQUENCE [LARGE SCALE GENOMIC DNA]</scope>
    <source>
        <strain evidence="6">AATW-2023a</strain>
        <tissue evidence="6">Whole specimen</tissue>
    </source>
</reference>
<dbReference type="PROSITE" id="PS50222">
    <property type="entry name" value="EF_HAND_2"/>
    <property type="match status" value="4"/>
</dbReference>
<accession>A0AAN8JT80</accession>
<dbReference type="CDD" id="cd00051">
    <property type="entry name" value="EFh"/>
    <property type="match status" value="2"/>
</dbReference>
<evidence type="ECO:0000256" key="4">
    <source>
        <dbReference type="SAM" id="MobiDB-lite"/>
    </source>
</evidence>
<sequence length="215" mass="24484">MSQSICSENSLDNSMSDLSPEHQRRKRLRRMRGMKELYSSILDKYSPAQIRELKEAFRLFDKDGDGSITTEELGTVMRNLGQFPSIDELKQMIQEIDIDGDGLFSFEEFAQVMANMGGISENSEEDEEEELRQAFRVFDKSGCGYITPSDLRCVLQCMGEDLTEEEIDEMIAEVDIDGDGRIDFEEFITCMKEQDEDGDKDSIGSPTDIPPDRLI</sequence>
<evidence type="ECO:0000256" key="2">
    <source>
        <dbReference type="ARBA" id="ARBA00022737"/>
    </source>
</evidence>
<dbReference type="Pfam" id="PF13499">
    <property type="entry name" value="EF-hand_7"/>
    <property type="match status" value="2"/>
</dbReference>
<dbReference type="InterPro" id="IPR002048">
    <property type="entry name" value="EF_hand_dom"/>
</dbReference>
<dbReference type="FunFam" id="1.10.238.10:FF:000251">
    <property type="entry name" value="Calmodulin-related protein 97A"/>
    <property type="match status" value="1"/>
</dbReference>
<dbReference type="InterPro" id="IPR050230">
    <property type="entry name" value="CALM/Myosin/TropC-like"/>
</dbReference>
<evidence type="ECO:0000259" key="5">
    <source>
        <dbReference type="PROSITE" id="PS50222"/>
    </source>
</evidence>
<proteinExistence type="predicted"/>
<evidence type="ECO:0000313" key="6">
    <source>
        <dbReference type="EMBL" id="KAK6184712.1"/>
    </source>
</evidence>
<dbReference type="GO" id="GO:0016460">
    <property type="term" value="C:myosin II complex"/>
    <property type="evidence" value="ECO:0007669"/>
    <property type="project" value="TreeGrafter"/>
</dbReference>